<keyword evidence="3" id="KW-1185">Reference proteome</keyword>
<protein>
    <recommendedName>
        <fullName evidence="4">Polysaccharide lyase</fullName>
    </recommendedName>
</protein>
<dbReference type="EMBL" id="BMDY01000016">
    <property type="protein sequence ID" value="GGB12390.1"/>
    <property type="molecule type" value="Genomic_DNA"/>
</dbReference>
<evidence type="ECO:0000313" key="2">
    <source>
        <dbReference type="EMBL" id="GGB12390.1"/>
    </source>
</evidence>
<feature type="signal peptide" evidence="1">
    <location>
        <begin position="1"/>
        <end position="20"/>
    </location>
</feature>
<accession>A0ABQ1I3A2</accession>
<gene>
    <name evidence="2" type="ORF">GCM10007414_27220</name>
</gene>
<evidence type="ECO:0008006" key="4">
    <source>
        <dbReference type="Google" id="ProtNLM"/>
    </source>
</evidence>
<organism evidence="2 3">
    <name type="scientific">Agarivorans gilvus</name>
    <dbReference type="NCBI Taxonomy" id="680279"/>
    <lineage>
        <taxon>Bacteria</taxon>
        <taxon>Pseudomonadati</taxon>
        <taxon>Pseudomonadota</taxon>
        <taxon>Gammaproteobacteria</taxon>
        <taxon>Alteromonadales</taxon>
        <taxon>Alteromonadaceae</taxon>
        <taxon>Agarivorans</taxon>
    </lineage>
</organism>
<sequence length="249" mass="29293">MKIYTLVSLFLLTLCIKTNAAAPPPLAKDPQVKQQVLSTIDALQHSQYFSIEAAPNESLFIHDNYVSMTLEEDTAEIYNGIRSELVFNNPYLEEDELEYRFQIRFEEGFDQNLSFYWWLFAQWHDQPDRNLGETWINFPSNSPPVSLALKSKSDLLGIALLINGNFYYWQEIETYRWYDIAFNIKWSTEETGEVTYCIDGNCHPKIIERNMLNHYQHYFKIGQYRNRNTTSKNTISIKEIKITNINITN</sequence>
<dbReference type="Pfam" id="PF14099">
    <property type="entry name" value="Polysacc_lyase"/>
    <property type="match status" value="1"/>
</dbReference>
<reference evidence="3" key="1">
    <citation type="journal article" date="2019" name="Int. J. Syst. Evol. Microbiol.">
        <title>The Global Catalogue of Microorganisms (GCM) 10K type strain sequencing project: providing services to taxonomists for standard genome sequencing and annotation.</title>
        <authorList>
            <consortium name="The Broad Institute Genomics Platform"/>
            <consortium name="The Broad Institute Genome Sequencing Center for Infectious Disease"/>
            <person name="Wu L."/>
            <person name="Ma J."/>
        </authorList>
    </citation>
    <scope>NUCLEOTIDE SEQUENCE [LARGE SCALE GENOMIC DNA]</scope>
    <source>
        <strain evidence="3">CGMCC 1.10131</strain>
    </source>
</reference>
<feature type="chain" id="PRO_5046417296" description="Polysaccharide lyase" evidence="1">
    <location>
        <begin position="21"/>
        <end position="249"/>
    </location>
</feature>
<dbReference type="RefSeq" id="WP_055733791.1">
    <property type="nucleotide sequence ID" value="NZ_BMDY01000016.1"/>
</dbReference>
<proteinExistence type="predicted"/>
<evidence type="ECO:0000313" key="3">
    <source>
        <dbReference type="Proteomes" id="UP000651977"/>
    </source>
</evidence>
<dbReference type="InterPro" id="IPR025975">
    <property type="entry name" value="Polysacc_lyase"/>
</dbReference>
<dbReference type="Proteomes" id="UP000651977">
    <property type="component" value="Unassembled WGS sequence"/>
</dbReference>
<dbReference type="Gene3D" id="2.60.120.200">
    <property type="match status" value="1"/>
</dbReference>
<evidence type="ECO:0000256" key="1">
    <source>
        <dbReference type="SAM" id="SignalP"/>
    </source>
</evidence>
<keyword evidence="1" id="KW-0732">Signal</keyword>
<comment type="caution">
    <text evidence="2">The sequence shown here is derived from an EMBL/GenBank/DDBJ whole genome shotgun (WGS) entry which is preliminary data.</text>
</comment>
<name>A0ABQ1I3A2_9ALTE</name>